<keyword evidence="1" id="KW-0418">Kinase</keyword>
<protein>
    <submittedName>
        <fullName evidence="1">Shikimate kinase</fullName>
    </submittedName>
</protein>
<evidence type="ECO:0000313" key="2">
    <source>
        <dbReference type="Proteomes" id="UP000031967"/>
    </source>
</evidence>
<dbReference type="Proteomes" id="UP000031967">
    <property type="component" value="Unassembled WGS sequence"/>
</dbReference>
<keyword evidence="1" id="KW-0808">Transferase</keyword>
<name>A0ABR5AC61_9BACL</name>
<gene>
    <name evidence="1" type="ORF">SD70_25875</name>
</gene>
<dbReference type="EMBL" id="JXAK01000058">
    <property type="protein sequence ID" value="KIL38555.1"/>
    <property type="molecule type" value="Genomic_DNA"/>
</dbReference>
<dbReference type="RefSeq" id="WP_041051016.1">
    <property type="nucleotide sequence ID" value="NZ_JXAK01000058.1"/>
</dbReference>
<sequence length="178" mass="20443">MQVPVILIGPMKIGKSTVRRLLSEKLGIPGVTLDDKRYTYYNEIGFDMSLQQQMLRNNQFQELYQYWKPFEAHSVERVLQDYPQCIIDFGAGHSVYEDPLLFERVRNALAPYPNVILLMPSPNAKESLQMLNERSALNINEHFVTHPSNYLLAKRVVYTKGRTPAETAEDIINAAAQQ</sequence>
<dbReference type="SUPFAM" id="SSF52540">
    <property type="entry name" value="P-loop containing nucleoside triphosphate hydrolases"/>
    <property type="match status" value="1"/>
</dbReference>
<reference evidence="1 2" key="1">
    <citation type="submission" date="2014-12" db="EMBL/GenBank/DDBJ databases">
        <title>Draft genome sequence of Paenibacillus kamchatkensis strain B-2647.</title>
        <authorList>
            <person name="Karlyshev A.V."/>
            <person name="Kudryashova E.B."/>
        </authorList>
    </citation>
    <scope>NUCLEOTIDE SEQUENCE [LARGE SCALE GENOMIC DNA]</scope>
    <source>
        <strain evidence="1 2">VKM B-2647</strain>
    </source>
</reference>
<dbReference type="Gene3D" id="3.40.50.300">
    <property type="entry name" value="P-loop containing nucleotide triphosphate hydrolases"/>
    <property type="match status" value="1"/>
</dbReference>
<dbReference type="GO" id="GO:0016301">
    <property type="term" value="F:kinase activity"/>
    <property type="evidence" value="ECO:0007669"/>
    <property type="project" value="UniProtKB-KW"/>
</dbReference>
<organism evidence="1 2">
    <name type="scientific">Gordoniibacillus kamchatkensis</name>
    <dbReference type="NCBI Taxonomy" id="1590651"/>
    <lineage>
        <taxon>Bacteria</taxon>
        <taxon>Bacillati</taxon>
        <taxon>Bacillota</taxon>
        <taxon>Bacilli</taxon>
        <taxon>Bacillales</taxon>
        <taxon>Paenibacillaceae</taxon>
        <taxon>Gordoniibacillus</taxon>
    </lineage>
</organism>
<dbReference type="InterPro" id="IPR027417">
    <property type="entry name" value="P-loop_NTPase"/>
</dbReference>
<keyword evidence="2" id="KW-1185">Reference proteome</keyword>
<proteinExistence type="predicted"/>
<comment type="caution">
    <text evidence="1">The sequence shown here is derived from an EMBL/GenBank/DDBJ whole genome shotgun (WGS) entry which is preliminary data.</text>
</comment>
<evidence type="ECO:0000313" key="1">
    <source>
        <dbReference type="EMBL" id="KIL38555.1"/>
    </source>
</evidence>
<accession>A0ABR5AC61</accession>